<dbReference type="Gene3D" id="3.50.50.60">
    <property type="entry name" value="FAD/NAD(P)-binding domain"/>
    <property type="match status" value="2"/>
</dbReference>
<reference evidence="8 9" key="1">
    <citation type="submission" date="2019-08" db="EMBL/GenBank/DDBJ databases">
        <title>Draft genome of C. urealyticum strain VH4248.</title>
        <authorList>
            <person name="Navas J."/>
        </authorList>
    </citation>
    <scope>NUCLEOTIDE SEQUENCE [LARGE SCALE GENOMIC DNA]</scope>
    <source>
        <strain evidence="8 9">VH4248</strain>
    </source>
</reference>
<evidence type="ECO:0000256" key="3">
    <source>
        <dbReference type="ARBA" id="ARBA00022827"/>
    </source>
</evidence>
<evidence type="ECO:0000313" key="8">
    <source>
        <dbReference type="EMBL" id="TYR19668.1"/>
    </source>
</evidence>
<name>A0A5D4FUF9_9CORY</name>
<dbReference type="PANTHER" id="PTHR46056">
    <property type="entry name" value="LONG-CHAIN-ALCOHOL OXIDASE"/>
    <property type="match status" value="1"/>
</dbReference>
<comment type="caution">
    <text evidence="8">The sequence shown here is derived from an EMBL/GenBank/DDBJ whole genome shotgun (WGS) entry which is preliminary data.</text>
</comment>
<evidence type="ECO:0000256" key="5">
    <source>
        <dbReference type="SAM" id="MobiDB-lite"/>
    </source>
</evidence>
<sequence length="537" mass="57171">MTNNPGDHSTGTAPGRAPQNPSAGPQGTAGTATAATTPAAGATPATADRIDPTAASQETYDVIIIGAGTSGLNIARELSAAGLTVLGLEAGKRYDRHTYPRTEVDSSSQLFWGGGVELTTDAGLGLLRPKAVGGGSIVNQALMDRFDDVAFSSWRDQSGVSWLNEDHLAPYYERAEGNMILKNVPEEWRNGNAKNFADGFDANGYRYAPLRRGEADCRFEDGNCCVECLSGCSIDSKQSTAVTALPAAENHGFHLIDCAEARTITEHPDRVTVTTRVPADNTPKGRRGFGKPTNFEPQVERTFTARRVVLASGAIGNTALLLRSGYGKQLPGLGKNFFTHPQYMNLGRYAEDVRAFAGPLQNYKSDDPSFRRQGFKLENVFAGPGNIALLLPGFGARHAEIMQDFPRLGCIEVCVRDTNPGEISINRKGNPVIKKKLNREDARRRDAGMAAIRNIFNATGAEEILHGQFGIGLHLMGGLGMGASAKQGVVSPEFTLYGSNRIHAADSSIFPNAPGINPALTIAALSLKAADQIIAAS</sequence>
<dbReference type="Proteomes" id="UP000324726">
    <property type="component" value="Unassembled WGS sequence"/>
</dbReference>
<keyword evidence="2" id="KW-0285">Flavoprotein</keyword>
<organism evidence="8 9">
    <name type="scientific">Corynebacterium urealyticum</name>
    <dbReference type="NCBI Taxonomy" id="43771"/>
    <lineage>
        <taxon>Bacteria</taxon>
        <taxon>Bacillati</taxon>
        <taxon>Actinomycetota</taxon>
        <taxon>Actinomycetes</taxon>
        <taxon>Mycobacteriales</taxon>
        <taxon>Corynebacteriaceae</taxon>
        <taxon>Corynebacterium</taxon>
    </lineage>
</organism>
<accession>A0A5D4FUF9</accession>
<feature type="region of interest" description="Disordered" evidence="5">
    <location>
        <begin position="1"/>
        <end position="53"/>
    </location>
</feature>
<evidence type="ECO:0000259" key="6">
    <source>
        <dbReference type="Pfam" id="PF00732"/>
    </source>
</evidence>
<evidence type="ECO:0000256" key="4">
    <source>
        <dbReference type="ARBA" id="ARBA00023002"/>
    </source>
</evidence>
<feature type="domain" description="Glucose-methanol-choline oxidoreductase N-terminal" evidence="6">
    <location>
        <begin position="109"/>
        <end position="341"/>
    </location>
</feature>
<dbReference type="GO" id="GO:0050660">
    <property type="term" value="F:flavin adenine dinucleotide binding"/>
    <property type="evidence" value="ECO:0007669"/>
    <property type="project" value="InterPro"/>
</dbReference>
<dbReference type="SUPFAM" id="SSF51905">
    <property type="entry name" value="FAD/NAD(P)-binding domain"/>
    <property type="match status" value="1"/>
</dbReference>
<evidence type="ECO:0000259" key="7">
    <source>
        <dbReference type="Pfam" id="PF05199"/>
    </source>
</evidence>
<evidence type="ECO:0000256" key="2">
    <source>
        <dbReference type="ARBA" id="ARBA00022630"/>
    </source>
</evidence>
<dbReference type="AlphaFoldDB" id="A0A5D4FUF9"/>
<feature type="domain" description="Glucose-methanol-choline oxidoreductase C-terminal" evidence="7">
    <location>
        <begin position="436"/>
        <end position="525"/>
    </location>
</feature>
<dbReference type="EMBL" id="VSZI01000001">
    <property type="protein sequence ID" value="TYR19668.1"/>
    <property type="molecule type" value="Genomic_DNA"/>
</dbReference>
<proteinExistence type="inferred from homology"/>
<gene>
    <name evidence="8" type="ORF">FYJ87_01235</name>
</gene>
<dbReference type="PANTHER" id="PTHR46056:SF12">
    <property type="entry name" value="LONG-CHAIN-ALCOHOL OXIDASE"/>
    <property type="match status" value="1"/>
</dbReference>
<dbReference type="InterPro" id="IPR036188">
    <property type="entry name" value="FAD/NAD-bd_sf"/>
</dbReference>
<feature type="region of interest" description="Disordered" evidence="5">
    <location>
        <begin position="276"/>
        <end position="295"/>
    </location>
</feature>
<protein>
    <submittedName>
        <fullName evidence="8">GMC family oxidoreductase</fullName>
    </submittedName>
</protein>
<dbReference type="GO" id="GO:0016614">
    <property type="term" value="F:oxidoreductase activity, acting on CH-OH group of donors"/>
    <property type="evidence" value="ECO:0007669"/>
    <property type="project" value="InterPro"/>
</dbReference>
<comment type="similarity">
    <text evidence="1">Belongs to the GMC oxidoreductase family.</text>
</comment>
<evidence type="ECO:0000313" key="9">
    <source>
        <dbReference type="Proteomes" id="UP000324726"/>
    </source>
</evidence>
<dbReference type="InterPro" id="IPR007867">
    <property type="entry name" value="GMC_OxRtase_C"/>
</dbReference>
<dbReference type="Pfam" id="PF05199">
    <property type="entry name" value="GMC_oxred_C"/>
    <property type="match status" value="1"/>
</dbReference>
<evidence type="ECO:0000256" key="1">
    <source>
        <dbReference type="ARBA" id="ARBA00010790"/>
    </source>
</evidence>
<dbReference type="RefSeq" id="WP_148811411.1">
    <property type="nucleotide sequence ID" value="NZ_VSZI01000001.1"/>
</dbReference>
<keyword evidence="3" id="KW-0274">FAD</keyword>
<dbReference type="Pfam" id="PF00732">
    <property type="entry name" value="GMC_oxred_N"/>
    <property type="match status" value="1"/>
</dbReference>
<feature type="compositionally biased region" description="Polar residues" evidence="5">
    <location>
        <begin position="1"/>
        <end position="12"/>
    </location>
</feature>
<keyword evidence="4" id="KW-0560">Oxidoreductase</keyword>
<feature type="compositionally biased region" description="Low complexity" evidence="5">
    <location>
        <begin position="23"/>
        <end position="47"/>
    </location>
</feature>
<dbReference type="InterPro" id="IPR000172">
    <property type="entry name" value="GMC_OxRdtase_N"/>
</dbReference>